<feature type="region of interest" description="Disordered" evidence="1">
    <location>
        <begin position="241"/>
        <end position="267"/>
    </location>
</feature>
<feature type="compositionally biased region" description="Polar residues" evidence="1">
    <location>
        <begin position="484"/>
        <end position="496"/>
    </location>
</feature>
<evidence type="ECO:0000256" key="1">
    <source>
        <dbReference type="SAM" id="MobiDB-lite"/>
    </source>
</evidence>
<feature type="region of interest" description="Disordered" evidence="1">
    <location>
        <begin position="355"/>
        <end position="550"/>
    </location>
</feature>
<feature type="compositionally biased region" description="Basic and acidic residues" evidence="1">
    <location>
        <begin position="1124"/>
        <end position="1137"/>
    </location>
</feature>
<feature type="compositionally biased region" description="Acidic residues" evidence="1">
    <location>
        <begin position="453"/>
        <end position="473"/>
    </location>
</feature>
<keyword evidence="3" id="KW-1185">Reference proteome</keyword>
<organism evidence="2 3">
    <name type="scientific">Phyllosticta citribraziliensis</name>
    <dbReference type="NCBI Taxonomy" id="989973"/>
    <lineage>
        <taxon>Eukaryota</taxon>
        <taxon>Fungi</taxon>
        <taxon>Dikarya</taxon>
        <taxon>Ascomycota</taxon>
        <taxon>Pezizomycotina</taxon>
        <taxon>Dothideomycetes</taxon>
        <taxon>Dothideomycetes incertae sedis</taxon>
        <taxon>Botryosphaeriales</taxon>
        <taxon>Phyllostictaceae</taxon>
        <taxon>Phyllosticta</taxon>
    </lineage>
</organism>
<feature type="compositionally biased region" description="Acidic residues" evidence="1">
    <location>
        <begin position="1143"/>
        <end position="1180"/>
    </location>
</feature>
<proteinExistence type="predicted"/>
<feature type="region of interest" description="Disordered" evidence="1">
    <location>
        <begin position="1213"/>
        <end position="1234"/>
    </location>
</feature>
<comment type="caution">
    <text evidence="2">The sequence shown here is derived from an EMBL/GenBank/DDBJ whole genome shotgun (WGS) entry which is preliminary data.</text>
</comment>
<dbReference type="RefSeq" id="XP_066657481.1">
    <property type="nucleotide sequence ID" value="XM_066803558.1"/>
</dbReference>
<feature type="region of interest" description="Disordered" evidence="1">
    <location>
        <begin position="1362"/>
        <end position="1459"/>
    </location>
</feature>
<evidence type="ECO:0000313" key="3">
    <source>
        <dbReference type="Proteomes" id="UP001360953"/>
    </source>
</evidence>
<reference evidence="2 3" key="1">
    <citation type="submission" date="2024-04" db="EMBL/GenBank/DDBJ databases">
        <title>Phyllosticta paracitricarpa is synonymous to the EU quarantine fungus P. citricarpa based on phylogenomic analyses.</title>
        <authorList>
            <consortium name="Lawrence Berkeley National Laboratory"/>
            <person name="Van ingen-buijs V.A."/>
            <person name="Van westerhoven A.C."/>
            <person name="Haridas S."/>
            <person name="Skiadas P."/>
            <person name="Martin F."/>
            <person name="Groenewald J.Z."/>
            <person name="Crous P.W."/>
            <person name="Seidl M.F."/>
        </authorList>
    </citation>
    <scope>NUCLEOTIDE SEQUENCE [LARGE SCALE GENOMIC DNA]</scope>
    <source>
        <strain evidence="2 3">CPC 17464</strain>
    </source>
</reference>
<feature type="region of interest" description="Disordered" evidence="1">
    <location>
        <begin position="562"/>
        <end position="593"/>
    </location>
</feature>
<evidence type="ECO:0000313" key="2">
    <source>
        <dbReference type="EMBL" id="KAK7540550.1"/>
    </source>
</evidence>
<dbReference type="GeneID" id="92036464"/>
<sequence length="1459" mass="162827">MDPRNSWLGRPDDKWMARHGFSLSTEFKVDAPVVQSFDDPPAQDSGDALWRHLGFQVEPCTTRRERAMRTHRLTYEKDPKVDRNDTFDCNLTPKQQLDMPKEFWYNRCLRCGIPEAWFPTKDHNWRNCKYRCWYCQSMAHANQPCQGYFRQIINGVRQVISEEPPGLGWYERNTRPQTPPRASPPPALALPEETYYPTSGAPENKREPEVISLLSSSPSADGRDQEELREVPADVLEYPAQEEEFETRDNPQDQGLDARRSYHGAEQQEFRGIYQPQPFSKGSSWMFPNSLGEADSEDVSYFPPPSTHHGFPEVVQSVEWDPSIEFGEHDHGATNVDHDGSESPQLVQSVEWNPSMEFGYHDPGATNVDYDGPESPQTVICIDSDEDENEHDIGDDVSENNESEDDNSDSDDYGSERNHNSPEVIDLTSSSSPASENSFHEGYAPEPQSPLQLDEEMGFVIDESEDQESDGFPEEVPSIEVDENVSQCGSDVYPSSDTIMADDGDVDDAHSDRSRQYSRGLGYLARDSLSPRRRERSERPPEPSDNEFYHLSNQARDCLLDQRKSDPDASPTSDNQSNHSDPVVRTHRSPLPEYFEGTPLASQDNSCHLGLMARNSLSPLRKDFQRSFQGFYHGLHQSQPSGRGYYAPLSDTLERPSIALDDSGFNNEADLPSQHEVAGTPYQASEFLHPQLERSPRFALSSDQDLSYITAVEYINHPTEPQSDPHEPTLEFSEELHTALSHFFSSPSSQNIPEASAVQRDEYTVWPHQPQDNHWEAYSTPSTLRNSNSMTLAEEDYQTVEWDSAAQDNSSNGSSLLQQDLEAGLQNSFSQDDDDSNSAPRYQGDFRYAPTTDLGAPNTSSTSLDHVESSSEHGMQADADTKDGLLYDVDTMEAQLHHEHLAEDDILLNCPPSSQTVVGDEESPTDIDGDESIDYASGSSESGESGVGLRPVSGKTWNMDALEAYYANQLESFGHASGSSESSGSRDGGVSLSPVTGKTWNTDSLEAYYANQRELESILGDSASTTDEESDDEETGTTCGPSPTSGEESDDEETGTIRNTSPSPSEESEDEETGTARNMSPVPDEESDDEGTVVIHYLSPVSGTERDEDSDDYVRYDEDADTDDEHHIERSPYDKRRMAGLYSDDDIHEEQDSGDVQAYEDEDCEDHEEYDGSSDSSDTVEADHENDDVRWTNYTYDTMASLYQGRSGTAANTMMEDDEEKRARAPSSVTANNNQQNNIPEWLFASQTTPQQQQQPPTNTINIHAAQHYIASPAPALSRSPLSTATTESADGPAYDADHTWERAVTDGIPDAVEEISIDELHALAQTGHTDAMRVCYVNRTEAMVDAAAANALVMLLADDQQQQQIEDHQQQQPPPPSHFPELSTRSPSPLSSPSAQQLQSETWRASSAPAAAPRARSSRSYGELGEQQTRRGVPRARTRSRSPERWRVPSFEDYRQRE</sequence>
<feature type="compositionally biased region" description="Basic and acidic residues" evidence="1">
    <location>
        <begin position="1442"/>
        <end position="1459"/>
    </location>
</feature>
<feature type="compositionally biased region" description="Low complexity" evidence="1">
    <location>
        <begin position="974"/>
        <end position="991"/>
    </location>
</feature>
<feature type="compositionally biased region" description="Pro residues" evidence="1">
    <location>
        <begin position="177"/>
        <end position="188"/>
    </location>
</feature>
<feature type="region of interest" description="Disordered" evidence="1">
    <location>
        <begin position="827"/>
        <end position="879"/>
    </location>
</feature>
<feature type="compositionally biased region" description="Polar residues" evidence="1">
    <location>
        <begin position="570"/>
        <end position="580"/>
    </location>
</feature>
<feature type="compositionally biased region" description="Acidic residues" evidence="1">
    <location>
        <begin position="1026"/>
        <end position="1035"/>
    </location>
</feature>
<feature type="compositionally biased region" description="Acidic residues" evidence="1">
    <location>
        <begin position="919"/>
        <end position="933"/>
    </location>
</feature>
<accession>A0ABR1LZC0</accession>
<feature type="region of interest" description="Disordered" evidence="1">
    <location>
        <begin position="167"/>
        <end position="208"/>
    </location>
</feature>
<name>A0ABR1LZC0_9PEZI</name>
<feature type="compositionally biased region" description="Acidic residues" evidence="1">
    <location>
        <begin position="383"/>
        <end position="413"/>
    </location>
</feature>
<gene>
    <name evidence="2" type="ORF">J3D65DRAFT_674782</name>
</gene>
<feature type="compositionally biased region" description="Low complexity" evidence="1">
    <location>
        <begin position="1383"/>
        <end position="1421"/>
    </location>
</feature>
<feature type="compositionally biased region" description="Basic and acidic residues" evidence="1">
    <location>
        <begin position="529"/>
        <end position="542"/>
    </location>
</feature>
<feature type="compositionally biased region" description="Low complexity" evidence="1">
    <location>
        <begin position="1036"/>
        <end position="1046"/>
    </location>
</feature>
<protein>
    <submittedName>
        <fullName evidence="2">Uncharacterized protein</fullName>
    </submittedName>
</protein>
<feature type="compositionally biased region" description="Low complexity" evidence="1">
    <location>
        <begin position="1275"/>
        <end position="1285"/>
    </location>
</feature>
<dbReference type="EMBL" id="JBBPEH010000003">
    <property type="protein sequence ID" value="KAK7540550.1"/>
    <property type="molecule type" value="Genomic_DNA"/>
</dbReference>
<feature type="region of interest" description="Disordered" evidence="1">
    <location>
        <begin position="903"/>
        <end position="951"/>
    </location>
</feature>
<feature type="region of interest" description="Disordered" evidence="1">
    <location>
        <begin position="1275"/>
        <end position="1299"/>
    </location>
</feature>
<dbReference type="Proteomes" id="UP001360953">
    <property type="component" value="Unassembled WGS sequence"/>
</dbReference>
<feature type="region of interest" description="Disordered" evidence="1">
    <location>
        <begin position="1012"/>
        <end position="1186"/>
    </location>
</feature>
<feature type="region of interest" description="Disordered" evidence="1">
    <location>
        <begin position="974"/>
        <end position="999"/>
    </location>
</feature>
<feature type="compositionally biased region" description="Basic and acidic residues" evidence="1">
    <location>
        <begin position="247"/>
        <end position="260"/>
    </location>
</feature>
<feature type="compositionally biased region" description="Polar residues" evidence="1">
    <location>
        <begin position="427"/>
        <end position="437"/>
    </location>
</feature>